<dbReference type="OrthoDB" id="296842at2759"/>
<sequence length="114" mass="13433">MWKNKLAEKGNRHYGEIDFSQFQTTTECDKTKKALDPSSSVYTMNIKGNNKNTLKNIKSKSPEVLKIYEYNTEVIDIKSKYLKAKTMNINSQILSKQFESFMKQKREQKQQQQQ</sequence>
<gene>
    <name evidence="1" type="ORF">PSON_ATCC_30995.1.T0400191</name>
</gene>
<dbReference type="EMBL" id="CAJJDN010000040">
    <property type="protein sequence ID" value="CAD8080343.1"/>
    <property type="molecule type" value="Genomic_DNA"/>
</dbReference>
<evidence type="ECO:0000313" key="1">
    <source>
        <dbReference type="EMBL" id="CAD8080343.1"/>
    </source>
</evidence>
<comment type="caution">
    <text evidence="1">The sequence shown here is derived from an EMBL/GenBank/DDBJ whole genome shotgun (WGS) entry which is preliminary data.</text>
</comment>
<evidence type="ECO:0000313" key="2">
    <source>
        <dbReference type="Proteomes" id="UP000692954"/>
    </source>
</evidence>
<organism evidence="1 2">
    <name type="scientific">Paramecium sonneborni</name>
    <dbReference type="NCBI Taxonomy" id="65129"/>
    <lineage>
        <taxon>Eukaryota</taxon>
        <taxon>Sar</taxon>
        <taxon>Alveolata</taxon>
        <taxon>Ciliophora</taxon>
        <taxon>Intramacronucleata</taxon>
        <taxon>Oligohymenophorea</taxon>
        <taxon>Peniculida</taxon>
        <taxon>Parameciidae</taxon>
        <taxon>Paramecium</taxon>
    </lineage>
</organism>
<dbReference type="Proteomes" id="UP000692954">
    <property type="component" value="Unassembled WGS sequence"/>
</dbReference>
<protein>
    <submittedName>
        <fullName evidence="1">Uncharacterized protein</fullName>
    </submittedName>
</protein>
<name>A0A8S1MTI0_9CILI</name>
<proteinExistence type="predicted"/>
<keyword evidence="2" id="KW-1185">Reference proteome</keyword>
<reference evidence="1" key="1">
    <citation type="submission" date="2021-01" db="EMBL/GenBank/DDBJ databases">
        <authorList>
            <consortium name="Genoscope - CEA"/>
            <person name="William W."/>
        </authorList>
    </citation>
    <scope>NUCLEOTIDE SEQUENCE</scope>
</reference>
<dbReference type="AlphaFoldDB" id="A0A8S1MTI0"/>
<accession>A0A8S1MTI0</accession>